<evidence type="ECO:0000313" key="2">
    <source>
        <dbReference type="Proteomes" id="UP000030652"/>
    </source>
</evidence>
<dbReference type="Proteomes" id="UP000030652">
    <property type="component" value="Unassembled WGS sequence"/>
</dbReference>
<dbReference type="EMBL" id="JRYO01000179">
    <property type="protein sequence ID" value="KHE91742.1"/>
    <property type="molecule type" value="Genomic_DNA"/>
</dbReference>
<name>A0A0B0EF59_9BACT</name>
<protein>
    <submittedName>
        <fullName evidence="1">Uncharacterized protein</fullName>
    </submittedName>
</protein>
<accession>A0A0B0EF59</accession>
<proteinExistence type="predicted"/>
<evidence type="ECO:0000313" key="1">
    <source>
        <dbReference type="EMBL" id="KHE91742.1"/>
    </source>
</evidence>
<sequence length="116" mass="13677">MRSFFGLYAPLTDTWRVYDNSFQSGPVLIARGGENIEENIYNLDLWNVMRKKYYEYNKKNIDELFDNGSEIDEALQQAVKESLLQHKKAGNIIVSWEKNKIELSLLYPNLIWRVDV</sequence>
<dbReference type="AlphaFoldDB" id="A0A0B0EF59"/>
<gene>
    <name evidence="1" type="ORF">SCABRO_02502</name>
</gene>
<organism evidence="1 2">
    <name type="scientific">Candidatus Scalindua brodae</name>
    <dbReference type="NCBI Taxonomy" id="237368"/>
    <lineage>
        <taxon>Bacteria</taxon>
        <taxon>Pseudomonadati</taxon>
        <taxon>Planctomycetota</taxon>
        <taxon>Candidatus Brocadiia</taxon>
        <taxon>Candidatus Brocadiales</taxon>
        <taxon>Candidatus Scalinduaceae</taxon>
        <taxon>Candidatus Scalindua</taxon>
    </lineage>
</organism>
<comment type="caution">
    <text evidence="1">The sequence shown here is derived from an EMBL/GenBank/DDBJ whole genome shotgun (WGS) entry which is preliminary data.</text>
</comment>
<reference evidence="1 2" key="1">
    <citation type="submission" date="2014-10" db="EMBL/GenBank/DDBJ databases">
        <title>Draft genome of anammox bacterium scalindua brodae, obtained using differential coverage binning of sequence data from two enrichment reactors.</title>
        <authorList>
            <person name="Speth D.R."/>
            <person name="Russ L."/>
            <person name="Kartal B."/>
            <person name="Op den Camp H.J."/>
            <person name="Dutilh B.E."/>
            <person name="Jetten M.S."/>
        </authorList>
    </citation>
    <scope>NUCLEOTIDE SEQUENCE [LARGE SCALE GENOMIC DNA]</scope>
    <source>
        <strain evidence="1">RU1</strain>
    </source>
</reference>